<feature type="transmembrane region" description="Helical" evidence="1">
    <location>
        <begin position="75"/>
        <end position="96"/>
    </location>
</feature>
<comment type="caution">
    <text evidence="2">The sequence shown here is derived from an EMBL/GenBank/DDBJ whole genome shotgun (WGS) entry which is preliminary data.</text>
</comment>
<keyword evidence="1" id="KW-0812">Transmembrane</keyword>
<dbReference type="Proteomes" id="UP000658980">
    <property type="component" value="Unassembled WGS sequence"/>
</dbReference>
<protein>
    <recommendedName>
        <fullName evidence="4">ATPase</fullName>
    </recommendedName>
</protein>
<organism evidence="2 3">
    <name type="scientific">Planococcus wigleyi</name>
    <dbReference type="NCBI Taxonomy" id="2762216"/>
    <lineage>
        <taxon>Bacteria</taxon>
        <taxon>Bacillati</taxon>
        <taxon>Bacillota</taxon>
        <taxon>Bacilli</taxon>
        <taxon>Bacillales</taxon>
        <taxon>Caryophanaceae</taxon>
        <taxon>Planococcus</taxon>
    </lineage>
</organism>
<accession>A0ABR8WIF4</accession>
<reference evidence="2 3" key="1">
    <citation type="submission" date="2020-08" db="EMBL/GenBank/DDBJ databases">
        <title>A Genomic Blueprint of the Chicken Gut Microbiome.</title>
        <authorList>
            <person name="Gilroy R."/>
            <person name="Ravi A."/>
            <person name="Getino M."/>
            <person name="Pursley I."/>
            <person name="Horton D.L."/>
            <person name="Alikhan N.-F."/>
            <person name="Baker D."/>
            <person name="Gharbi K."/>
            <person name="Hall N."/>
            <person name="Watson M."/>
            <person name="Adriaenssens E.M."/>
            <person name="Foster-Nyarko E."/>
            <person name="Jarju S."/>
            <person name="Secka A."/>
            <person name="Antonio M."/>
            <person name="Oren A."/>
            <person name="Chaudhuri R."/>
            <person name="La Ragione R.M."/>
            <person name="Hildebrand F."/>
            <person name="Pallen M.J."/>
        </authorList>
    </citation>
    <scope>NUCLEOTIDE SEQUENCE [LARGE SCALE GENOMIC DNA]</scope>
    <source>
        <strain evidence="2 3">Sa1BUA13</strain>
    </source>
</reference>
<proteinExistence type="predicted"/>
<keyword evidence="1" id="KW-1133">Transmembrane helix</keyword>
<keyword evidence="3" id="KW-1185">Reference proteome</keyword>
<dbReference type="EMBL" id="JACSPU010000014">
    <property type="protein sequence ID" value="MBD8016831.1"/>
    <property type="molecule type" value="Genomic_DNA"/>
</dbReference>
<gene>
    <name evidence="2" type="ORF">H9630_18670</name>
</gene>
<evidence type="ECO:0008006" key="4">
    <source>
        <dbReference type="Google" id="ProtNLM"/>
    </source>
</evidence>
<sequence length="105" mass="12291">MNILQFFIVPVIVVLIVHVIMSSIYKDAEKKDKGFVFNGYKLSYRRSFIRSIWAIPFILLLYIAIYWFGDLTTNEYIAIGIIFMLLALSDIATSYVKWKKNEKKA</sequence>
<feature type="transmembrane region" description="Helical" evidence="1">
    <location>
        <begin position="47"/>
        <end position="69"/>
    </location>
</feature>
<evidence type="ECO:0000313" key="2">
    <source>
        <dbReference type="EMBL" id="MBD8016831.1"/>
    </source>
</evidence>
<dbReference type="RefSeq" id="WP_191716981.1">
    <property type="nucleotide sequence ID" value="NZ_JACSPU010000014.1"/>
</dbReference>
<evidence type="ECO:0000256" key="1">
    <source>
        <dbReference type="SAM" id="Phobius"/>
    </source>
</evidence>
<keyword evidence="1" id="KW-0472">Membrane</keyword>
<evidence type="ECO:0000313" key="3">
    <source>
        <dbReference type="Proteomes" id="UP000658980"/>
    </source>
</evidence>
<feature type="transmembrane region" description="Helical" evidence="1">
    <location>
        <begin position="6"/>
        <end position="26"/>
    </location>
</feature>
<name>A0ABR8WIF4_9BACL</name>